<evidence type="ECO:0000313" key="1">
    <source>
        <dbReference type="Proteomes" id="UP000492821"/>
    </source>
</evidence>
<evidence type="ECO:0000313" key="2">
    <source>
        <dbReference type="WBParaSite" id="Pan_g15706.t1"/>
    </source>
</evidence>
<accession>A0A7E4V3C8</accession>
<name>A0A7E4V3C8_PANRE</name>
<dbReference type="AlphaFoldDB" id="A0A7E4V3C8"/>
<sequence>MHDITFEHDTVNAYSHISGAPHSDVRVTADGTAEPSWKSIPRTVKTTAGSGVHVKSNEVSSGRHRILHSRLICCNRESRRGAKNTTDCVSTFQSRATSGKQMAVKGKFNKSATQKSGLMSMPRIAVALY</sequence>
<dbReference type="Proteomes" id="UP000492821">
    <property type="component" value="Unassembled WGS sequence"/>
</dbReference>
<proteinExistence type="predicted"/>
<dbReference type="WBParaSite" id="Pan_g15706.t1">
    <property type="protein sequence ID" value="Pan_g15706.t1"/>
    <property type="gene ID" value="Pan_g15706"/>
</dbReference>
<reference evidence="1" key="1">
    <citation type="journal article" date="2013" name="Genetics">
        <title>The draft genome and transcriptome of Panagrellus redivivus are shaped by the harsh demands of a free-living lifestyle.</title>
        <authorList>
            <person name="Srinivasan J."/>
            <person name="Dillman A.R."/>
            <person name="Macchietto M.G."/>
            <person name="Heikkinen L."/>
            <person name="Lakso M."/>
            <person name="Fracchia K.M."/>
            <person name="Antoshechkin I."/>
            <person name="Mortazavi A."/>
            <person name="Wong G."/>
            <person name="Sternberg P.W."/>
        </authorList>
    </citation>
    <scope>NUCLEOTIDE SEQUENCE [LARGE SCALE GENOMIC DNA]</scope>
    <source>
        <strain evidence="1">MT8872</strain>
    </source>
</reference>
<protein>
    <submittedName>
        <fullName evidence="2">Transposase</fullName>
    </submittedName>
</protein>
<reference evidence="2" key="2">
    <citation type="submission" date="2020-10" db="UniProtKB">
        <authorList>
            <consortium name="WormBaseParasite"/>
        </authorList>
    </citation>
    <scope>IDENTIFICATION</scope>
</reference>
<keyword evidence="1" id="KW-1185">Reference proteome</keyword>
<organism evidence="1 2">
    <name type="scientific">Panagrellus redivivus</name>
    <name type="common">Microworm</name>
    <dbReference type="NCBI Taxonomy" id="6233"/>
    <lineage>
        <taxon>Eukaryota</taxon>
        <taxon>Metazoa</taxon>
        <taxon>Ecdysozoa</taxon>
        <taxon>Nematoda</taxon>
        <taxon>Chromadorea</taxon>
        <taxon>Rhabditida</taxon>
        <taxon>Tylenchina</taxon>
        <taxon>Panagrolaimomorpha</taxon>
        <taxon>Panagrolaimoidea</taxon>
        <taxon>Panagrolaimidae</taxon>
        <taxon>Panagrellus</taxon>
    </lineage>
</organism>